<dbReference type="InterPro" id="IPR004012">
    <property type="entry name" value="Run_dom"/>
</dbReference>
<evidence type="ECO:0000256" key="3">
    <source>
        <dbReference type="ARBA" id="ARBA00004656"/>
    </source>
</evidence>
<evidence type="ECO:0000256" key="13">
    <source>
        <dbReference type="ARBA" id="ARBA00040554"/>
    </source>
</evidence>
<dbReference type="CDD" id="cd17680">
    <property type="entry name" value="RUN_PLEKHM2"/>
    <property type="match status" value="1"/>
</dbReference>
<keyword evidence="10" id="KW-0456">Lyase</keyword>
<feature type="region of interest" description="Disordered" evidence="14">
    <location>
        <begin position="655"/>
        <end position="686"/>
    </location>
</feature>
<dbReference type="InterPro" id="IPR015421">
    <property type="entry name" value="PyrdxlP-dep_Trfase_major"/>
</dbReference>
<comment type="cofactor">
    <cofactor evidence="1">
        <name>pyridoxal 5'-phosphate</name>
        <dbReference type="ChEBI" id="CHEBI:597326"/>
    </cofactor>
</comment>
<dbReference type="SUPFAM" id="SSF50729">
    <property type="entry name" value="PH domain-like"/>
    <property type="match status" value="1"/>
</dbReference>
<evidence type="ECO:0000256" key="12">
    <source>
        <dbReference type="ARBA" id="ARBA00039054"/>
    </source>
</evidence>
<evidence type="ECO:0000259" key="15">
    <source>
        <dbReference type="PROSITE" id="PS50003"/>
    </source>
</evidence>
<evidence type="ECO:0000256" key="14">
    <source>
        <dbReference type="SAM" id="MobiDB-lite"/>
    </source>
</evidence>
<evidence type="ECO:0000256" key="1">
    <source>
        <dbReference type="ARBA" id="ARBA00001933"/>
    </source>
</evidence>
<evidence type="ECO:0000256" key="4">
    <source>
        <dbReference type="ARBA" id="ARBA00009236"/>
    </source>
</evidence>
<dbReference type="PROSITE" id="PS50826">
    <property type="entry name" value="RUN"/>
    <property type="match status" value="1"/>
</dbReference>
<name>A0AA89C8M7_PINIB</name>
<dbReference type="GO" id="GO:0005829">
    <property type="term" value="C:cytosol"/>
    <property type="evidence" value="ECO:0007669"/>
    <property type="project" value="UniProtKB-SubCell"/>
</dbReference>
<dbReference type="GO" id="GO:0007030">
    <property type="term" value="P:Golgi organization"/>
    <property type="evidence" value="ECO:0007669"/>
    <property type="project" value="TreeGrafter"/>
</dbReference>
<dbReference type="InterPro" id="IPR000192">
    <property type="entry name" value="Aminotrans_V_dom"/>
</dbReference>
<keyword evidence="7" id="KW-0808">Transferase</keyword>
<feature type="domain" description="PH" evidence="15">
    <location>
        <begin position="1202"/>
        <end position="1322"/>
    </location>
</feature>
<dbReference type="Gene3D" id="1.20.58.900">
    <property type="match status" value="1"/>
</dbReference>
<dbReference type="InterPro" id="IPR047327">
    <property type="entry name" value="RUN_PLEKHM2"/>
</dbReference>
<keyword evidence="18" id="KW-1185">Reference proteome</keyword>
<dbReference type="Pfam" id="PF00266">
    <property type="entry name" value="Aminotran_5"/>
    <property type="match status" value="1"/>
</dbReference>
<dbReference type="InterPro" id="IPR015424">
    <property type="entry name" value="PyrdxlP-dep_Trfase"/>
</dbReference>
<dbReference type="Pfam" id="PF02759">
    <property type="entry name" value="RUN"/>
    <property type="match status" value="1"/>
</dbReference>
<feature type="compositionally biased region" description="Polar residues" evidence="14">
    <location>
        <begin position="672"/>
        <end position="681"/>
    </location>
</feature>
<dbReference type="Pfam" id="PF00169">
    <property type="entry name" value="PH"/>
    <property type="match status" value="1"/>
</dbReference>
<protein>
    <recommendedName>
        <fullName evidence="13">Selenocysteine lyase</fullName>
        <ecNumber evidence="12">4.4.1.16</ecNumber>
    </recommendedName>
</protein>
<keyword evidence="8" id="KW-0663">Pyridoxal phosphate</keyword>
<sequence length="1457" mass="163385">MHTLHTQVEGGHKNGEVLPPLWAMRHPKGETTRQEYSATGSWKNVYLDYNATTPLDDEVLESITHALKSAWGNPSSSYQQGIDAKELVKEARCNVAEMIGAKPSGLNLLLIIIFFQSNNVILHTAVKHFHTSQMKSSNGIGYHGNGENGDVLPHFITTNLEHDAVKLVLEHFADEGIASVTFVPASPKTGCVAVDDVIAAVRPSTCMVSIMLANNETGVIQPVKEIFDKVAALNKTRRCEPRILLHTDAAQAIGKIDVNVQDLSTDYLTIVGHKFYGPRIGAIYCRDLGSKDVPLYPMFFGGGQERNYRPGTENTGMIAGLGKQGFNFSIQASELIVHNIDKYGQHLKLVRDYLEQKLQDTFHDRVHFNGKLQGSERLPNTCNVSFIGSGLEGHKILSKCKHLQASVGAACHSQNRASPILLAIGIPESIAKNAVRLSVGRETTLSDIDLVVQDLKTTIGDLDTHIQEQQFSRDTDDLITLRNEDNVCGKLCEHLDHVFLHGLRHLHLGYWKAVSEFTRKDAVKEIKTLRNVTTDLGRSRAWLFLALNECCLESYIRCYEDNKKVVKKYYSTDALLLDQQSMNIILTLTAGLEHVIFQLDLDMPYLDIGTIAPESRSRTNSEVDDDRLSLCSMDSIAPSSHILCKQSCSTPCDSLHSTSDTSETTSITSSDNLQYSSSHGNTESKIDRVESLVQDDLENEDDLESDVMVIRVKGHSKGKTGKKKFRKSGRERKSPVIVNHIKEENEDENVDVNLEDVKNEIMQSNLKSNKLDNDLKLSDILQDVLTSPKKPQSAQKTENTDTVDGKYGDLERTESEILNHRTNSLEDEISKEEQKEDTFDMYSSSKYTNQDSIEGDSFESTKHENSDVDLYSSVHDIQSASNTQGTIVTRESNSIGDVQLTVTMEDTPQQLEDFIDGFNKTEQDKHMVDDKASCDTLPSLRHSKSADDFKDDKFKGNDVECDQNEETVEEDDIYSSNQKSFTSTMQSMADQIINQPDAVLHQHMFEEEPEETELGENEDIDKDRCPGELELDNNTKLHLMLDVFNNSEEQFIKMYATRVAHTDGDPQPVFVLISDLSLYLLSQNQGDHSFIKDNVIPLSSIDYISLTVDHQAVHIVCTKRRNQYWLTTGSAEVSNSISESIQSAVHDSSNHKIPILNDATTQKIAHRKYLAKECRCDEMEVEMSCYSLVFWDDPSRGSNLDTAFREGHLLYKVQSPTPSGLGSQLLHTVQDPMSLLYGQNWKSAYVVLKDGLLCLYNTKTDSKPFLFVQMGGEDCVGCRRLTSADRDNCLQVIKADNSTVQMALATELEANEWLQSLCQAVAEGLQNKSDSKPSCLPCCCILTPDKILMCHEDLQTSFLRTLGSANIIEVTTVYIDTKDDTYCVLEFESHDSSVSTEQWVLYFNSKSERERYEQALSRVWAVHFEVDVPVIPLDDFSLQRKCRETAQHLKASLQIRK</sequence>
<evidence type="ECO:0000256" key="11">
    <source>
        <dbReference type="ARBA" id="ARBA00037407"/>
    </source>
</evidence>
<accession>A0AA89C8M7</accession>
<dbReference type="Proteomes" id="UP001186944">
    <property type="component" value="Unassembled WGS sequence"/>
</dbReference>
<dbReference type="EMBL" id="VSWD01000003">
    <property type="protein sequence ID" value="KAK3105695.1"/>
    <property type="molecule type" value="Genomic_DNA"/>
</dbReference>
<gene>
    <name evidence="17" type="ORF">FSP39_003649</name>
</gene>
<dbReference type="PANTHER" id="PTHR46556:SF1">
    <property type="entry name" value="PLECKSTRIN HOMOLOGY DOMAIN-CONTAINING FAMILY M MEMBER 2"/>
    <property type="match status" value="1"/>
</dbReference>
<feature type="region of interest" description="Disordered" evidence="14">
    <location>
        <begin position="786"/>
        <end position="806"/>
    </location>
</feature>
<evidence type="ECO:0000256" key="2">
    <source>
        <dbReference type="ARBA" id="ARBA00004514"/>
    </source>
</evidence>
<keyword evidence="9" id="KW-0458">Lysosome</keyword>
<reference evidence="17" key="1">
    <citation type="submission" date="2019-08" db="EMBL/GenBank/DDBJ databases">
        <title>The improved chromosome-level genome for the pearl oyster Pinctada fucata martensii using PacBio sequencing and Hi-C.</title>
        <authorList>
            <person name="Zheng Z."/>
        </authorList>
    </citation>
    <scope>NUCLEOTIDE SEQUENCE</scope>
    <source>
        <strain evidence="17">ZZ-2019</strain>
        <tissue evidence="17">Adductor muscle</tissue>
    </source>
</reference>
<dbReference type="SMART" id="SM00233">
    <property type="entry name" value="PH"/>
    <property type="match status" value="1"/>
</dbReference>
<dbReference type="InterPro" id="IPR053015">
    <property type="entry name" value="PH_domain-containing_M2"/>
</dbReference>
<dbReference type="InterPro" id="IPR011993">
    <property type="entry name" value="PH-like_dom_sf"/>
</dbReference>
<comment type="similarity">
    <text evidence="4">Belongs to the class-V pyridoxal-phosphate-dependent aminotransferase family.</text>
</comment>
<comment type="function">
    <text evidence="11">Catalyzes the decomposition of L-selenocysteine to L-alanine and elemental selenium.</text>
</comment>
<dbReference type="GO" id="GO:0016740">
    <property type="term" value="F:transferase activity"/>
    <property type="evidence" value="ECO:0007669"/>
    <property type="project" value="UniProtKB-KW"/>
</dbReference>
<evidence type="ECO:0000313" key="17">
    <source>
        <dbReference type="EMBL" id="KAK3105695.1"/>
    </source>
</evidence>
<dbReference type="FunFam" id="1.20.58.900:FF:000004">
    <property type="entry name" value="pleckstrin homology domain-containing family M member 2 isoform X2"/>
    <property type="match status" value="1"/>
</dbReference>
<feature type="domain" description="RUN" evidence="16">
    <location>
        <begin position="482"/>
        <end position="604"/>
    </location>
</feature>
<dbReference type="FunFam" id="3.40.640.10:FF:000083">
    <property type="entry name" value="Selenocysteine lyase"/>
    <property type="match status" value="1"/>
</dbReference>
<feature type="compositionally biased region" description="Low complexity" evidence="14">
    <location>
        <begin position="655"/>
        <end position="671"/>
    </location>
</feature>
<feature type="compositionally biased region" description="Polar residues" evidence="14">
    <location>
        <begin position="789"/>
        <end position="802"/>
    </location>
</feature>
<dbReference type="SUPFAM" id="SSF53383">
    <property type="entry name" value="PLP-dependent transferases"/>
    <property type="match status" value="1"/>
</dbReference>
<dbReference type="Gene3D" id="3.40.640.10">
    <property type="entry name" value="Type I PLP-dependent aspartate aminotransferase-like (Major domain)"/>
    <property type="match status" value="1"/>
</dbReference>
<evidence type="ECO:0000256" key="7">
    <source>
        <dbReference type="ARBA" id="ARBA00022679"/>
    </source>
</evidence>
<dbReference type="PANTHER" id="PTHR46556">
    <property type="entry name" value="PLECKSTRIN HOMOLOGY DOMAIN-CONTAINING FAMILY M MEMBER 2"/>
    <property type="match status" value="1"/>
</dbReference>
<dbReference type="InterPro" id="IPR057288">
    <property type="entry name" value="PH_PLEKHM2"/>
</dbReference>
<dbReference type="GO" id="GO:0009000">
    <property type="term" value="F:selenocysteine lyase activity"/>
    <property type="evidence" value="ECO:0007669"/>
    <property type="project" value="UniProtKB-EC"/>
</dbReference>
<evidence type="ECO:0000256" key="6">
    <source>
        <dbReference type="ARBA" id="ARBA00022490"/>
    </source>
</evidence>
<dbReference type="SUPFAM" id="SSF140741">
    <property type="entry name" value="RUN domain-like"/>
    <property type="match status" value="1"/>
</dbReference>
<evidence type="ECO:0000313" key="18">
    <source>
        <dbReference type="Proteomes" id="UP001186944"/>
    </source>
</evidence>
<evidence type="ECO:0000256" key="8">
    <source>
        <dbReference type="ARBA" id="ARBA00022898"/>
    </source>
</evidence>
<evidence type="ECO:0000259" key="16">
    <source>
        <dbReference type="PROSITE" id="PS50826"/>
    </source>
</evidence>
<dbReference type="EC" id="4.4.1.16" evidence="12"/>
<organism evidence="17 18">
    <name type="scientific">Pinctada imbricata</name>
    <name type="common">Atlantic pearl-oyster</name>
    <name type="synonym">Pinctada martensii</name>
    <dbReference type="NCBI Taxonomy" id="66713"/>
    <lineage>
        <taxon>Eukaryota</taxon>
        <taxon>Metazoa</taxon>
        <taxon>Spiralia</taxon>
        <taxon>Lophotrochozoa</taxon>
        <taxon>Mollusca</taxon>
        <taxon>Bivalvia</taxon>
        <taxon>Autobranchia</taxon>
        <taxon>Pteriomorphia</taxon>
        <taxon>Pterioida</taxon>
        <taxon>Pterioidea</taxon>
        <taxon>Pteriidae</taxon>
        <taxon>Pinctada</taxon>
    </lineage>
</organism>
<evidence type="ECO:0000256" key="9">
    <source>
        <dbReference type="ARBA" id="ARBA00023228"/>
    </source>
</evidence>
<keyword evidence="6" id="KW-0963">Cytoplasm</keyword>
<comment type="subunit">
    <text evidence="5">Homodimer.</text>
</comment>
<dbReference type="GO" id="GO:0019894">
    <property type="term" value="F:kinesin binding"/>
    <property type="evidence" value="ECO:0007669"/>
    <property type="project" value="TreeGrafter"/>
</dbReference>
<dbReference type="GO" id="GO:0005765">
    <property type="term" value="C:lysosomal membrane"/>
    <property type="evidence" value="ECO:0007669"/>
    <property type="project" value="UniProtKB-SubCell"/>
</dbReference>
<dbReference type="Pfam" id="PF23142">
    <property type="entry name" value="PH_PLEKHM2"/>
    <property type="match status" value="1"/>
</dbReference>
<dbReference type="GO" id="GO:0010008">
    <property type="term" value="C:endosome membrane"/>
    <property type="evidence" value="ECO:0007669"/>
    <property type="project" value="TreeGrafter"/>
</dbReference>
<dbReference type="InterPro" id="IPR001849">
    <property type="entry name" value="PH_domain"/>
</dbReference>
<dbReference type="FunFam" id="3.90.1150.10:FF:000065">
    <property type="entry name" value="Selenocysteine lyase"/>
    <property type="match status" value="1"/>
</dbReference>
<dbReference type="InterPro" id="IPR037213">
    <property type="entry name" value="Run_dom_sf"/>
</dbReference>
<feature type="region of interest" description="Disordered" evidence="14">
    <location>
        <begin position="1"/>
        <end position="21"/>
    </location>
</feature>
<dbReference type="GO" id="GO:0032418">
    <property type="term" value="P:lysosome localization"/>
    <property type="evidence" value="ECO:0007669"/>
    <property type="project" value="TreeGrafter"/>
</dbReference>
<dbReference type="Gene3D" id="1.10.260.50">
    <property type="match status" value="1"/>
</dbReference>
<dbReference type="SMART" id="SM00593">
    <property type="entry name" value="RUN"/>
    <property type="match status" value="1"/>
</dbReference>
<dbReference type="Gene3D" id="2.30.29.30">
    <property type="entry name" value="Pleckstrin-homology domain (PH domain)/Phosphotyrosine-binding domain (PTB)"/>
    <property type="match status" value="1"/>
</dbReference>
<proteinExistence type="inferred from homology"/>
<comment type="subcellular location">
    <subcellularLocation>
        <location evidence="2">Cytoplasm</location>
        <location evidence="2">Cytosol</location>
    </subcellularLocation>
    <subcellularLocation>
        <location evidence="3">Lysosome membrane</location>
    </subcellularLocation>
</comment>
<dbReference type="PROSITE" id="PS50003">
    <property type="entry name" value="PH_DOMAIN"/>
    <property type="match status" value="1"/>
</dbReference>
<dbReference type="InterPro" id="IPR015422">
    <property type="entry name" value="PyrdxlP-dep_Trfase_small"/>
</dbReference>
<evidence type="ECO:0000256" key="5">
    <source>
        <dbReference type="ARBA" id="ARBA00011738"/>
    </source>
</evidence>
<dbReference type="Gene3D" id="3.90.1150.10">
    <property type="entry name" value="Aspartate Aminotransferase, domain 1"/>
    <property type="match status" value="1"/>
</dbReference>
<evidence type="ECO:0000256" key="10">
    <source>
        <dbReference type="ARBA" id="ARBA00023239"/>
    </source>
</evidence>
<comment type="caution">
    <text evidence="17">The sequence shown here is derived from an EMBL/GenBank/DDBJ whole genome shotgun (WGS) entry which is preliminary data.</text>
</comment>
<dbReference type="GO" id="GO:0032880">
    <property type="term" value="P:regulation of protein localization"/>
    <property type="evidence" value="ECO:0007669"/>
    <property type="project" value="TreeGrafter"/>
</dbReference>